<gene>
    <name evidence="4" type="ORF">ACFSJ0_40400</name>
</gene>
<dbReference type="SMART" id="SM00822">
    <property type="entry name" value="PKS_KR"/>
    <property type="match status" value="1"/>
</dbReference>
<evidence type="ECO:0000256" key="2">
    <source>
        <dbReference type="ARBA" id="ARBA00023002"/>
    </source>
</evidence>
<evidence type="ECO:0000313" key="4">
    <source>
        <dbReference type="EMBL" id="MFD1543363.1"/>
    </source>
</evidence>
<dbReference type="CDD" id="cd05233">
    <property type="entry name" value="SDR_c"/>
    <property type="match status" value="1"/>
</dbReference>
<sequence length="264" mass="27438">MVVDNVHPERLDFRADRLKDRRVLVVGGSSGIGAAAVRRFALEGASVVAIARREERLAELCKEVTAEGGEASFVVGDVTREESVAEAISTAVERLGGLDGAFNVAGVGAAGRIHELDAAAFDRVVAVNLRGTFLAMKHQISAMLAGGGGTIVNTSSISGLVAAPELPAYGAAKWGVNSLTMSAAVGYAAQNIRVNAIAPSATLSEMLERWLPTDEAKRAMAARTPLNFIALPDDMARVALFLLSDEARWITGTVLPVDGGASAA</sequence>
<proteinExistence type="inferred from homology"/>
<comment type="similarity">
    <text evidence="1">Belongs to the short-chain dehydrogenases/reductases (SDR) family.</text>
</comment>
<dbReference type="Proteomes" id="UP001597097">
    <property type="component" value="Unassembled WGS sequence"/>
</dbReference>
<evidence type="ECO:0000313" key="5">
    <source>
        <dbReference type="Proteomes" id="UP001597097"/>
    </source>
</evidence>
<keyword evidence="2 4" id="KW-0560">Oxidoreductase</keyword>
<dbReference type="EC" id="1.1.1.-" evidence="4"/>
<dbReference type="GO" id="GO:0016491">
    <property type="term" value="F:oxidoreductase activity"/>
    <property type="evidence" value="ECO:0007669"/>
    <property type="project" value="UniProtKB-KW"/>
</dbReference>
<name>A0ABW4GLK9_9ACTN</name>
<dbReference type="RefSeq" id="WP_219529877.1">
    <property type="nucleotide sequence ID" value="NZ_JAHKRM010000007.1"/>
</dbReference>
<dbReference type="PROSITE" id="PS00061">
    <property type="entry name" value="ADH_SHORT"/>
    <property type="match status" value="1"/>
</dbReference>
<dbReference type="PANTHER" id="PTHR24321:SF11">
    <property type="entry name" value="BLR0893 PROTEIN"/>
    <property type="match status" value="1"/>
</dbReference>
<accession>A0ABW4GLK9</accession>
<dbReference type="Pfam" id="PF13561">
    <property type="entry name" value="adh_short_C2"/>
    <property type="match status" value="1"/>
</dbReference>
<keyword evidence="5" id="KW-1185">Reference proteome</keyword>
<dbReference type="InterPro" id="IPR002347">
    <property type="entry name" value="SDR_fam"/>
</dbReference>
<dbReference type="InterPro" id="IPR057326">
    <property type="entry name" value="KR_dom"/>
</dbReference>
<organism evidence="4 5">
    <name type="scientific">Nonomuraea guangzhouensis</name>
    <dbReference type="NCBI Taxonomy" id="1291555"/>
    <lineage>
        <taxon>Bacteria</taxon>
        <taxon>Bacillati</taxon>
        <taxon>Actinomycetota</taxon>
        <taxon>Actinomycetes</taxon>
        <taxon>Streptosporangiales</taxon>
        <taxon>Streptosporangiaceae</taxon>
        <taxon>Nonomuraea</taxon>
    </lineage>
</organism>
<evidence type="ECO:0000259" key="3">
    <source>
        <dbReference type="SMART" id="SM00822"/>
    </source>
</evidence>
<dbReference type="InterPro" id="IPR020904">
    <property type="entry name" value="Sc_DH/Rdtase_CS"/>
</dbReference>
<evidence type="ECO:0000256" key="1">
    <source>
        <dbReference type="ARBA" id="ARBA00006484"/>
    </source>
</evidence>
<feature type="domain" description="Ketoreductase" evidence="3">
    <location>
        <begin position="21"/>
        <end position="213"/>
    </location>
</feature>
<reference evidence="5" key="1">
    <citation type="journal article" date="2019" name="Int. J. Syst. Evol. Microbiol.">
        <title>The Global Catalogue of Microorganisms (GCM) 10K type strain sequencing project: providing services to taxonomists for standard genome sequencing and annotation.</title>
        <authorList>
            <consortium name="The Broad Institute Genomics Platform"/>
            <consortium name="The Broad Institute Genome Sequencing Center for Infectious Disease"/>
            <person name="Wu L."/>
            <person name="Ma J."/>
        </authorList>
    </citation>
    <scope>NUCLEOTIDE SEQUENCE [LARGE SCALE GENOMIC DNA]</scope>
    <source>
        <strain evidence="5">CGMCC 1.15399</strain>
    </source>
</reference>
<protein>
    <submittedName>
        <fullName evidence="4">SDR family NAD(P)-dependent oxidoreductase</fullName>
        <ecNumber evidence="4">1.1.1.-</ecNumber>
    </submittedName>
</protein>
<comment type="caution">
    <text evidence="4">The sequence shown here is derived from an EMBL/GenBank/DDBJ whole genome shotgun (WGS) entry which is preliminary data.</text>
</comment>
<dbReference type="PANTHER" id="PTHR24321">
    <property type="entry name" value="DEHYDROGENASES, SHORT CHAIN"/>
    <property type="match status" value="1"/>
</dbReference>
<dbReference type="EMBL" id="JBHUCM010000038">
    <property type="protein sequence ID" value="MFD1543363.1"/>
    <property type="molecule type" value="Genomic_DNA"/>
</dbReference>